<reference evidence="3 4" key="2">
    <citation type="submission" date="2020-07" db="EMBL/GenBank/DDBJ databases">
        <title>Genome assembly of wild tea tree DASZ reveals pedigree and selection history of tea varieties.</title>
        <authorList>
            <person name="Zhang W."/>
        </authorList>
    </citation>
    <scope>NUCLEOTIDE SEQUENCE [LARGE SCALE GENOMIC DNA]</scope>
    <source>
        <strain evidence="4">cv. G240</strain>
        <tissue evidence="3">Leaf</tissue>
    </source>
</reference>
<feature type="region of interest" description="Disordered" evidence="1">
    <location>
        <begin position="43"/>
        <end position="78"/>
    </location>
</feature>
<dbReference type="AlphaFoldDB" id="A0A7J7I2T4"/>
<feature type="signal peptide" evidence="2">
    <location>
        <begin position="1"/>
        <end position="18"/>
    </location>
</feature>
<feature type="chain" id="PRO_5029777791" description="Secreted protein" evidence="2">
    <location>
        <begin position="19"/>
        <end position="115"/>
    </location>
</feature>
<keyword evidence="2" id="KW-0732">Signal</keyword>
<reference evidence="4" key="1">
    <citation type="journal article" date="2020" name="Nat. Commun.">
        <title>Genome assembly of wild tea tree DASZ reveals pedigree and selection history of tea varieties.</title>
        <authorList>
            <person name="Zhang W."/>
            <person name="Zhang Y."/>
            <person name="Qiu H."/>
            <person name="Guo Y."/>
            <person name="Wan H."/>
            <person name="Zhang X."/>
            <person name="Scossa F."/>
            <person name="Alseekh S."/>
            <person name="Zhang Q."/>
            <person name="Wang P."/>
            <person name="Xu L."/>
            <person name="Schmidt M.H."/>
            <person name="Jia X."/>
            <person name="Li D."/>
            <person name="Zhu A."/>
            <person name="Guo F."/>
            <person name="Chen W."/>
            <person name="Ni D."/>
            <person name="Usadel B."/>
            <person name="Fernie A.R."/>
            <person name="Wen W."/>
        </authorList>
    </citation>
    <scope>NUCLEOTIDE SEQUENCE [LARGE SCALE GENOMIC DNA]</scope>
    <source>
        <strain evidence="4">cv. G240</strain>
    </source>
</reference>
<accession>A0A7J7I2T4</accession>
<evidence type="ECO:0000313" key="4">
    <source>
        <dbReference type="Proteomes" id="UP000593564"/>
    </source>
</evidence>
<evidence type="ECO:0000313" key="3">
    <source>
        <dbReference type="EMBL" id="KAF5959330.1"/>
    </source>
</evidence>
<comment type="caution">
    <text evidence="3">The sequence shown here is derived from an EMBL/GenBank/DDBJ whole genome shotgun (WGS) entry which is preliminary data.</text>
</comment>
<protein>
    <recommendedName>
        <fullName evidence="5">Secreted protein</fullName>
    </recommendedName>
</protein>
<evidence type="ECO:0000256" key="2">
    <source>
        <dbReference type="SAM" id="SignalP"/>
    </source>
</evidence>
<proteinExistence type="predicted"/>
<name>A0A7J7I2T4_CAMSI</name>
<dbReference type="Proteomes" id="UP000593564">
    <property type="component" value="Unassembled WGS sequence"/>
</dbReference>
<organism evidence="3 4">
    <name type="scientific">Camellia sinensis</name>
    <name type="common">Tea plant</name>
    <name type="synonym">Thea sinensis</name>
    <dbReference type="NCBI Taxonomy" id="4442"/>
    <lineage>
        <taxon>Eukaryota</taxon>
        <taxon>Viridiplantae</taxon>
        <taxon>Streptophyta</taxon>
        <taxon>Embryophyta</taxon>
        <taxon>Tracheophyta</taxon>
        <taxon>Spermatophyta</taxon>
        <taxon>Magnoliopsida</taxon>
        <taxon>eudicotyledons</taxon>
        <taxon>Gunneridae</taxon>
        <taxon>Pentapetalae</taxon>
        <taxon>asterids</taxon>
        <taxon>Ericales</taxon>
        <taxon>Theaceae</taxon>
        <taxon>Camellia</taxon>
    </lineage>
</organism>
<evidence type="ECO:0000256" key="1">
    <source>
        <dbReference type="SAM" id="MobiDB-lite"/>
    </source>
</evidence>
<gene>
    <name evidence="3" type="ORF">HYC85_000539</name>
</gene>
<dbReference type="EMBL" id="JACBKZ010000001">
    <property type="protein sequence ID" value="KAF5959330.1"/>
    <property type="molecule type" value="Genomic_DNA"/>
</dbReference>
<evidence type="ECO:0008006" key="5">
    <source>
        <dbReference type="Google" id="ProtNLM"/>
    </source>
</evidence>
<keyword evidence="4" id="KW-1185">Reference proteome</keyword>
<sequence>MCFFLLLLSLLFLFYFLGQRTLSSLKLPRAVVANGLSSSVSVDECPSIDNSERTDGGAFDGSASHIQNNRRRRQKVQDPARDLSIQVLEKFSRVTRFSGKVIVIFLALMRGGHIT</sequence>